<accession>A0AAI8VMM8</accession>
<protein>
    <submittedName>
        <fullName evidence="2">Uu.00g089200.m01.CDS01</fullName>
    </submittedName>
</protein>
<feature type="compositionally biased region" description="Polar residues" evidence="1">
    <location>
        <begin position="228"/>
        <end position="244"/>
    </location>
</feature>
<feature type="compositionally biased region" description="Polar residues" evidence="1">
    <location>
        <begin position="294"/>
        <end position="305"/>
    </location>
</feature>
<feature type="compositionally biased region" description="Basic and acidic residues" evidence="1">
    <location>
        <begin position="274"/>
        <end position="293"/>
    </location>
</feature>
<comment type="caution">
    <text evidence="2">The sequence shown here is derived from an EMBL/GenBank/DDBJ whole genome shotgun (WGS) entry which is preliminary data.</text>
</comment>
<feature type="compositionally biased region" description="Polar residues" evidence="1">
    <location>
        <begin position="29"/>
        <end position="38"/>
    </location>
</feature>
<sequence>MVEGVDIQKFLQTGYWPSSRARSPDSRFSDSNSPSNESFHIDPTAPRRLPFKVALPVHNRHYQPPPPPSVEDESEALAKEYGSVVSTPSEEPPYRGEPDQDPILLPVHEYNPERRFVLVSNASGSSDESSGSEKKPPRRPRSKERRAEPEPTPYEANTGRKYVAPTPRGDETAKKREARPARERRRSRMDELPPIITGAEPETRPRDVRRAKSTTRADVRGEDYFSPRLTSLSSRFQGESTLSPDVTEHATHGRDRSYYNGGLSPNTQRRNRSAHPDQQHSRNLPNDHKHKDSSLQLGQPISPTFQKRHTGDIPRQTRRPSKSGHEMRRQYSDMPAPKLSRKCSTSSHAQSERDSASLKSASPREKRHSPHYNDTFHSSDEEQRPRLDTRRRKSALPTERTEYLGTPTETKTADRRKSRGVSPLPSPRVSQNSHNESYSSSSSPRSSTFPRDLRAPREEDRPERPLSRASTARSVLNAAAPILVPAVVAAATAAASESGSPIDHRRSTVPPPPKAATKVDIRSPASAMPSPSPSTRTWQPPKFEPSRNGADVGKPITSYRRYSLDTQSGELPDIGHHCPRTREEAGHMDWLTLPRCDNFNICPSCYNSNFANTEFAHHFVMPPIRPRDRPLACDFGTSQYYRIAWLFTRKYKKPDLSLFMSIAKIGAQNTPCTGHREASRIWYSVKDPRSKRPLQEFNVCHSCAKTIEVLLPNLTGLFVPMDSPAEPTRGVCALRQQNDRQHERGRFVQYFDVLETTADHALVTRSPPNVQVLVERLRRHMEIPECANGRERHGQKWHTMRSIPDFTVCEECFGEVVRPLVNGDDERALPIAGNFHHESVRIPVAACQLYSSRMRAFFARAIQRRDLGYLDAKVRERLDKEQEFHDKVAALDRVPRGTSWVDAEAEKIDREWRRWE</sequence>
<feature type="compositionally biased region" description="Basic and acidic residues" evidence="1">
    <location>
        <begin position="451"/>
        <end position="466"/>
    </location>
</feature>
<evidence type="ECO:0000313" key="2">
    <source>
        <dbReference type="EMBL" id="CAJ2507734.1"/>
    </source>
</evidence>
<keyword evidence="3" id="KW-1185">Reference proteome</keyword>
<feature type="compositionally biased region" description="Basic and acidic residues" evidence="1">
    <location>
        <begin position="168"/>
        <end position="181"/>
    </location>
</feature>
<dbReference type="Proteomes" id="UP001295740">
    <property type="component" value="Unassembled WGS sequence"/>
</dbReference>
<evidence type="ECO:0000256" key="1">
    <source>
        <dbReference type="SAM" id="MobiDB-lite"/>
    </source>
</evidence>
<feature type="region of interest" description="Disordered" evidence="1">
    <location>
        <begin position="495"/>
        <end position="555"/>
    </location>
</feature>
<feature type="compositionally biased region" description="Basic and acidic residues" evidence="1">
    <location>
        <begin position="201"/>
        <end position="225"/>
    </location>
</feature>
<gene>
    <name evidence="2" type="ORF">KHLLAP_LOCUS8202</name>
</gene>
<feature type="compositionally biased region" description="Basic and acidic residues" evidence="1">
    <location>
        <begin position="246"/>
        <end position="257"/>
    </location>
</feature>
<dbReference type="AlphaFoldDB" id="A0AAI8VMM8"/>
<feature type="compositionally biased region" description="Low complexity" evidence="1">
    <location>
        <begin position="430"/>
        <end position="447"/>
    </location>
</feature>
<organism evidence="2 3">
    <name type="scientific">Anthostomella pinea</name>
    <dbReference type="NCBI Taxonomy" id="933095"/>
    <lineage>
        <taxon>Eukaryota</taxon>
        <taxon>Fungi</taxon>
        <taxon>Dikarya</taxon>
        <taxon>Ascomycota</taxon>
        <taxon>Pezizomycotina</taxon>
        <taxon>Sordariomycetes</taxon>
        <taxon>Xylariomycetidae</taxon>
        <taxon>Xylariales</taxon>
        <taxon>Xylariaceae</taxon>
        <taxon>Anthostomella</taxon>
    </lineage>
</organism>
<proteinExistence type="predicted"/>
<dbReference type="EMBL" id="CAUWAG010000010">
    <property type="protein sequence ID" value="CAJ2507734.1"/>
    <property type="molecule type" value="Genomic_DNA"/>
</dbReference>
<evidence type="ECO:0000313" key="3">
    <source>
        <dbReference type="Proteomes" id="UP001295740"/>
    </source>
</evidence>
<name>A0AAI8VMM8_9PEZI</name>
<feature type="region of interest" description="Disordered" evidence="1">
    <location>
        <begin position="13"/>
        <end position="470"/>
    </location>
</feature>
<feature type="compositionally biased region" description="Basic and acidic residues" evidence="1">
    <location>
        <begin position="377"/>
        <end position="388"/>
    </location>
</feature>
<reference evidence="2" key="1">
    <citation type="submission" date="2023-10" db="EMBL/GenBank/DDBJ databases">
        <authorList>
            <person name="Hackl T."/>
        </authorList>
    </citation>
    <scope>NUCLEOTIDE SEQUENCE</scope>
</reference>